<organism evidence="1">
    <name type="scientific">Octopus bimaculoides</name>
    <name type="common">California two-spotted octopus</name>
    <dbReference type="NCBI Taxonomy" id="37653"/>
    <lineage>
        <taxon>Eukaryota</taxon>
        <taxon>Metazoa</taxon>
        <taxon>Spiralia</taxon>
        <taxon>Lophotrochozoa</taxon>
        <taxon>Mollusca</taxon>
        <taxon>Cephalopoda</taxon>
        <taxon>Coleoidea</taxon>
        <taxon>Octopodiformes</taxon>
        <taxon>Octopoda</taxon>
        <taxon>Incirrata</taxon>
        <taxon>Octopodidae</taxon>
        <taxon>Octopus</taxon>
    </lineage>
</organism>
<sequence length="97" mass="10666">MDFSEAAVGKSGRIGAGGVGGGGLEEVVEDTLSFEEHLLDFHRAEHEQRMAFMSQEHLAKMEVIALEKDIALLKRQKLVNELGASLKKCDNILLTEQ</sequence>
<reference evidence="1" key="1">
    <citation type="submission" date="2015-07" db="EMBL/GenBank/DDBJ databases">
        <title>MeaNS - Measles Nucleotide Surveillance Program.</title>
        <authorList>
            <person name="Tran T."/>
            <person name="Druce J."/>
        </authorList>
    </citation>
    <scope>NUCLEOTIDE SEQUENCE</scope>
    <source>
        <strain evidence="1">UCB-OBI-ISO-001</strain>
        <tissue evidence="1">Gonad</tissue>
    </source>
</reference>
<dbReference type="EMBL" id="KQ424608">
    <property type="protein sequence ID" value="KOF70761.1"/>
    <property type="molecule type" value="Genomic_DNA"/>
</dbReference>
<proteinExistence type="predicted"/>
<protein>
    <submittedName>
        <fullName evidence="1">Uncharacterized protein</fullName>
    </submittedName>
</protein>
<name>A0A0L8G162_OCTBM</name>
<accession>A0A0L8G162</accession>
<dbReference type="OrthoDB" id="4349954at2759"/>
<evidence type="ECO:0000313" key="1">
    <source>
        <dbReference type="EMBL" id="KOF70761.1"/>
    </source>
</evidence>
<gene>
    <name evidence="1" type="ORF">OCBIM_22002274mg</name>
</gene>
<dbReference type="AlphaFoldDB" id="A0A0L8G162"/>